<reference evidence="1 2" key="1">
    <citation type="submission" date="2009-11" db="EMBL/GenBank/DDBJ databases">
        <title>Annotation of Allomyces macrogynus ATCC 38327.</title>
        <authorList>
            <consortium name="The Broad Institute Genome Sequencing Platform"/>
            <person name="Russ C."/>
            <person name="Cuomo C."/>
            <person name="Burger G."/>
            <person name="Gray M.W."/>
            <person name="Holland P.W.H."/>
            <person name="King N."/>
            <person name="Lang F.B.F."/>
            <person name="Roger A.J."/>
            <person name="Ruiz-Trillo I."/>
            <person name="Young S.K."/>
            <person name="Zeng Q."/>
            <person name="Gargeya S."/>
            <person name="Fitzgerald M."/>
            <person name="Haas B."/>
            <person name="Abouelleil A."/>
            <person name="Alvarado L."/>
            <person name="Arachchi H.M."/>
            <person name="Berlin A."/>
            <person name="Chapman S.B."/>
            <person name="Gearin G."/>
            <person name="Goldberg J."/>
            <person name="Griggs A."/>
            <person name="Gujja S."/>
            <person name="Hansen M."/>
            <person name="Heiman D."/>
            <person name="Howarth C."/>
            <person name="Larimer J."/>
            <person name="Lui A."/>
            <person name="MacDonald P.J.P."/>
            <person name="McCowen C."/>
            <person name="Montmayeur A."/>
            <person name="Murphy C."/>
            <person name="Neiman D."/>
            <person name="Pearson M."/>
            <person name="Priest M."/>
            <person name="Roberts A."/>
            <person name="Saif S."/>
            <person name="Shea T."/>
            <person name="Sisk P."/>
            <person name="Stolte C."/>
            <person name="Sykes S."/>
            <person name="Wortman J."/>
            <person name="Nusbaum C."/>
            <person name="Birren B."/>
        </authorList>
    </citation>
    <scope>NUCLEOTIDE SEQUENCE [LARGE SCALE GENOMIC DNA]</scope>
    <source>
        <strain evidence="1 2">ATCC 38327</strain>
    </source>
</reference>
<reference evidence="1 2" key="2">
    <citation type="submission" date="2009-11" db="EMBL/GenBank/DDBJ databases">
        <title>The Genome Sequence of Allomyces macrogynus strain ATCC 38327.</title>
        <authorList>
            <consortium name="The Broad Institute Genome Sequencing Platform"/>
            <person name="Russ C."/>
            <person name="Cuomo C."/>
            <person name="Shea T."/>
            <person name="Young S.K."/>
            <person name="Zeng Q."/>
            <person name="Koehrsen M."/>
            <person name="Haas B."/>
            <person name="Borodovsky M."/>
            <person name="Guigo R."/>
            <person name="Alvarado L."/>
            <person name="Berlin A."/>
            <person name="Borenstein D."/>
            <person name="Chen Z."/>
            <person name="Engels R."/>
            <person name="Freedman E."/>
            <person name="Gellesch M."/>
            <person name="Goldberg J."/>
            <person name="Griggs A."/>
            <person name="Gujja S."/>
            <person name="Heiman D."/>
            <person name="Hepburn T."/>
            <person name="Howarth C."/>
            <person name="Jen D."/>
            <person name="Larson L."/>
            <person name="Lewis B."/>
            <person name="Mehta T."/>
            <person name="Park D."/>
            <person name="Pearson M."/>
            <person name="Roberts A."/>
            <person name="Saif S."/>
            <person name="Shenoy N."/>
            <person name="Sisk P."/>
            <person name="Stolte C."/>
            <person name="Sykes S."/>
            <person name="Walk T."/>
            <person name="White J."/>
            <person name="Yandava C."/>
            <person name="Burger G."/>
            <person name="Gray M.W."/>
            <person name="Holland P.W.H."/>
            <person name="King N."/>
            <person name="Lang F.B.F."/>
            <person name="Roger A.J."/>
            <person name="Ruiz-Trillo I."/>
            <person name="Lander E."/>
            <person name="Nusbaum C."/>
        </authorList>
    </citation>
    <scope>NUCLEOTIDE SEQUENCE [LARGE SCALE GENOMIC DNA]</scope>
    <source>
        <strain evidence="1 2">ATCC 38327</strain>
    </source>
</reference>
<dbReference type="Proteomes" id="UP000054350">
    <property type="component" value="Unassembled WGS sequence"/>
</dbReference>
<accession>A0A0L0SH32</accession>
<dbReference type="VEuPathDB" id="FungiDB:AMAG_18670"/>
<protein>
    <submittedName>
        <fullName evidence="1">Uncharacterized protein</fullName>
    </submittedName>
</protein>
<organism evidence="1 2">
    <name type="scientific">Allomyces macrogynus (strain ATCC 38327)</name>
    <name type="common">Allomyces javanicus var. macrogynus</name>
    <dbReference type="NCBI Taxonomy" id="578462"/>
    <lineage>
        <taxon>Eukaryota</taxon>
        <taxon>Fungi</taxon>
        <taxon>Fungi incertae sedis</taxon>
        <taxon>Blastocladiomycota</taxon>
        <taxon>Blastocladiomycetes</taxon>
        <taxon>Blastocladiales</taxon>
        <taxon>Blastocladiaceae</taxon>
        <taxon>Allomyces</taxon>
    </lineage>
</organism>
<dbReference type="AlphaFoldDB" id="A0A0L0SH32"/>
<evidence type="ECO:0000313" key="2">
    <source>
        <dbReference type="Proteomes" id="UP000054350"/>
    </source>
</evidence>
<proteinExistence type="predicted"/>
<name>A0A0L0SH32_ALLM3</name>
<dbReference type="EMBL" id="GG745338">
    <property type="protein sequence ID" value="KNE61680.1"/>
    <property type="molecule type" value="Genomic_DNA"/>
</dbReference>
<evidence type="ECO:0000313" key="1">
    <source>
        <dbReference type="EMBL" id="KNE61680.1"/>
    </source>
</evidence>
<dbReference type="OrthoDB" id="10481656at2759"/>
<keyword evidence="2" id="KW-1185">Reference proteome</keyword>
<sequence>MHWASRDRLVLVSHDTDYISLGAIVSRLFGTAVTTYGPQIEVLDVAAMEIIASVKLPPKTAYHIRSSTANPAWWGRGGVRGRARFDAPRASREIEFVRRVVHAPGTVIAVKSTSRGVILVRSLGPARGAVIEVCAYGRRSLGPGLPVAVPHVEEDDESDVLVEH</sequence>
<gene>
    <name evidence="1" type="ORF">AMAG_18670</name>
</gene>